<organism evidence="2 3">
    <name type="scientific">Parvibaculum sedimenti</name>
    <dbReference type="NCBI Taxonomy" id="2608632"/>
    <lineage>
        <taxon>Bacteria</taxon>
        <taxon>Pseudomonadati</taxon>
        <taxon>Pseudomonadota</taxon>
        <taxon>Alphaproteobacteria</taxon>
        <taxon>Hyphomicrobiales</taxon>
        <taxon>Parvibaculaceae</taxon>
        <taxon>Parvibaculum</taxon>
    </lineage>
</organism>
<feature type="signal peptide" evidence="1">
    <location>
        <begin position="1"/>
        <end position="24"/>
    </location>
</feature>
<evidence type="ECO:0000313" key="2">
    <source>
        <dbReference type="EMBL" id="KAB7739293.1"/>
    </source>
</evidence>
<protein>
    <submittedName>
        <fullName evidence="2">Uncharacterized protein</fullName>
    </submittedName>
</protein>
<reference evidence="2 3" key="1">
    <citation type="submission" date="2019-09" db="EMBL/GenBank/DDBJ databases">
        <title>Parvibaculum sedimenti sp. nov., isolated from sediment.</title>
        <authorList>
            <person name="Wang Y."/>
        </authorList>
    </citation>
    <scope>NUCLEOTIDE SEQUENCE [LARGE SCALE GENOMIC DNA]</scope>
    <source>
        <strain evidence="2 3">HXT-9</strain>
    </source>
</reference>
<sequence>MSAGRHIAWWLTVAWLAAPATAYAGDGAVGFEPVEVSAELCAHIATYVPGGEADYKPGIAADGSAVVPADIDPPLETRELYSFPVKIAPLNGSGKYAADSTLEVATVTFDPKTGIVLVDGQQVTGAERALADACAHRSEKSGD</sequence>
<keyword evidence="3" id="KW-1185">Reference proteome</keyword>
<accession>A0A6N6VH68</accession>
<comment type="caution">
    <text evidence="2">The sequence shown here is derived from an EMBL/GenBank/DDBJ whole genome shotgun (WGS) entry which is preliminary data.</text>
</comment>
<dbReference type="Proteomes" id="UP000468901">
    <property type="component" value="Unassembled WGS sequence"/>
</dbReference>
<proteinExistence type="predicted"/>
<keyword evidence="1" id="KW-0732">Signal</keyword>
<feature type="chain" id="PRO_5026876214" evidence="1">
    <location>
        <begin position="25"/>
        <end position="143"/>
    </location>
</feature>
<dbReference type="AlphaFoldDB" id="A0A6N6VH68"/>
<gene>
    <name evidence="2" type="ORF">F2P47_12720</name>
</gene>
<dbReference type="RefSeq" id="WP_152216749.1">
    <property type="nucleotide sequence ID" value="NZ_WESC01000011.1"/>
</dbReference>
<evidence type="ECO:0000256" key="1">
    <source>
        <dbReference type="SAM" id="SignalP"/>
    </source>
</evidence>
<name>A0A6N6VH68_9HYPH</name>
<evidence type="ECO:0000313" key="3">
    <source>
        <dbReference type="Proteomes" id="UP000468901"/>
    </source>
</evidence>
<dbReference type="EMBL" id="WESC01000011">
    <property type="protein sequence ID" value="KAB7739293.1"/>
    <property type="molecule type" value="Genomic_DNA"/>
</dbReference>